<feature type="compositionally biased region" description="Polar residues" evidence="6">
    <location>
        <begin position="78"/>
        <end position="87"/>
    </location>
</feature>
<dbReference type="AlphaFoldDB" id="A0A1V2L8A3"/>
<dbReference type="PANTHER" id="PTHR21659:SF57">
    <property type="entry name" value="PLASMA MEMBRANE PROTEOLIPID 31"/>
    <property type="match status" value="1"/>
</dbReference>
<dbReference type="GO" id="GO:0016020">
    <property type="term" value="C:membrane"/>
    <property type="evidence" value="ECO:0007669"/>
    <property type="project" value="UniProtKB-SubCell"/>
</dbReference>
<evidence type="ECO:0000256" key="1">
    <source>
        <dbReference type="ARBA" id="ARBA00004370"/>
    </source>
</evidence>
<evidence type="ECO:0000256" key="2">
    <source>
        <dbReference type="ARBA" id="ARBA00009530"/>
    </source>
</evidence>
<comment type="caution">
    <text evidence="8">The sequence shown here is derived from an EMBL/GenBank/DDBJ whole genome shotgun (WGS) entry which is preliminary data.</text>
</comment>
<keyword evidence="9" id="KW-1185">Reference proteome</keyword>
<gene>
    <name evidence="8" type="ORF">BON22_1862</name>
</gene>
<dbReference type="PANTHER" id="PTHR21659">
    <property type="entry name" value="HYDROPHOBIC PROTEIN RCI2 LOW TEMPERATURE AND SALT RESPONSIVE PROTEIN LTI6 -RELATED"/>
    <property type="match status" value="1"/>
</dbReference>
<evidence type="ECO:0000256" key="7">
    <source>
        <dbReference type="SAM" id="Phobius"/>
    </source>
</evidence>
<organism evidence="8 9">
    <name type="scientific">Cyberlindnera fabianii</name>
    <name type="common">Yeast</name>
    <name type="synonym">Hansenula fabianii</name>
    <dbReference type="NCBI Taxonomy" id="36022"/>
    <lineage>
        <taxon>Eukaryota</taxon>
        <taxon>Fungi</taxon>
        <taxon>Dikarya</taxon>
        <taxon>Ascomycota</taxon>
        <taxon>Saccharomycotina</taxon>
        <taxon>Saccharomycetes</taxon>
        <taxon>Phaffomycetales</taxon>
        <taxon>Phaffomycetaceae</taxon>
        <taxon>Cyberlindnera</taxon>
    </lineage>
</organism>
<feature type="region of interest" description="Disordered" evidence="6">
    <location>
        <begin position="76"/>
        <end position="96"/>
    </location>
</feature>
<evidence type="ECO:0000313" key="9">
    <source>
        <dbReference type="Proteomes" id="UP000189513"/>
    </source>
</evidence>
<evidence type="ECO:0000256" key="4">
    <source>
        <dbReference type="ARBA" id="ARBA00022989"/>
    </source>
</evidence>
<dbReference type="Pfam" id="PF01679">
    <property type="entry name" value="Pmp3"/>
    <property type="match status" value="1"/>
</dbReference>
<proteinExistence type="inferred from homology"/>
<keyword evidence="5 7" id="KW-0472">Membrane</keyword>
<keyword evidence="3 7" id="KW-0812">Transmembrane</keyword>
<feature type="transmembrane region" description="Helical" evidence="7">
    <location>
        <begin position="35"/>
        <end position="56"/>
    </location>
</feature>
<evidence type="ECO:0000313" key="8">
    <source>
        <dbReference type="EMBL" id="ONH68132.1"/>
    </source>
</evidence>
<evidence type="ECO:0000256" key="6">
    <source>
        <dbReference type="SAM" id="MobiDB-lite"/>
    </source>
</evidence>
<comment type="subcellular location">
    <subcellularLocation>
        <location evidence="1">Membrane</location>
    </subcellularLocation>
</comment>
<dbReference type="Proteomes" id="UP000189513">
    <property type="component" value="Unassembled WGS sequence"/>
</dbReference>
<evidence type="ECO:0000256" key="5">
    <source>
        <dbReference type="ARBA" id="ARBA00023136"/>
    </source>
</evidence>
<accession>A0A1V2L8A3</accession>
<name>A0A1V2L8A3_CYBFA</name>
<keyword evidence="4 7" id="KW-1133">Transmembrane helix</keyword>
<dbReference type="EMBL" id="MPUK01000003">
    <property type="protein sequence ID" value="ONH68132.1"/>
    <property type="molecule type" value="Genomic_DNA"/>
</dbReference>
<evidence type="ECO:0000256" key="3">
    <source>
        <dbReference type="ARBA" id="ARBA00022692"/>
    </source>
</evidence>
<feature type="region of interest" description="Disordered" evidence="6">
    <location>
        <begin position="111"/>
        <end position="134"/>
    </location>
</feature>
<dbReference type="InterPro" id="IPR000612">
    <property type="entry name" value="PMP3"/>
</dbReference>
<sequence>MSCCCCCDCILVLIALVFPPFPVWVKCGLCSAESLINIALCFLGYLPGVIHSFYIIAKYPVQYVVLDVESQEYRRVTHSPSPRNHNGNVAIRERTQTPTIEQLVAAQQPMSYGSTHHNPPPYTEFPDSTNQEGF</sequence>
<comment type="similarity">
    <text evidence="2">Belongs to the UPF0057 (PMP3) family.</text>
</comment>
<dbReference type="STRING" id="36022.A0A1V2L8A3"/>
<dbReference type="VEuPathDB" id="FungiDB:BON22_1862"/>
<protein>
    <submittedName>
        <fullName evidence="8">Plasma membrane proteolipid 31</fullName>
    </submittedName>
</protein>
<reference evidence="9" key="1">
    <citation type="journal article" date="2017" name="Genome Announc.">
        <title>Genome sequences of Cyberlindnera fabianii 65, Pichia kudriavzevii 129, and Saccharomyces cerevisiae 131 isolated from fermented masau fruits in Zimbabwe.</title>
        <authorList>
            <person name="van Rijswijck I.M.H."/>
            <person name="Derks M.F.L."/>
            <person name="Abee T."/>
            <person name="de Ridder D."/>
            <person name="Smid E.J."/>
        </authorList>
    </citation>
    <scope>NUCLEOTIDE SEQUENCE [LARGE SCALE GENOMIC DNA]</scope>
    <source>
        <strain evidence="9">65</strain>
    </source>
</reference>